<feature type="chain" id="PRO_5042223885" description="GH16 domain-containing protein" evidence="1">
    <location>
        <begin position="23"/>
        <end position="235"/>
    </location>
</feature>
<evidence type="ECO:0000313" key="3">
    <source>
        <dbReference type="EMBL" id="KAK3677167.1"/>
    </source>
</evidence>
<comment type="caution">
    <text evidence="3">The sequence shown here is derived from an EMBL/GenBank/DDBJ whole genome shotgun (WGS) entry which is preliminary data.</text>
</comment>
<evidence type="ECO:0000256" key="1">
    <source>
        <dbReference type="SAM" id="SignalP"/>
    </source>
</evidence>
<proteinExistence type="predicted"/>
<dbReference type="SUPFAM" id="SSF49899">
    <property type="entry name" value="Concanavalin A-like lectins/glucanases"/>
    <property type="match status" value="1"/>
</dbReference>
<dbReference type="Pfam" id="PF00722">
    <property type="entry name" value="Glyco_hydro_16"/>
    <property type="match status" value="1"/>
</dbReference>
<organism evidence="3 4">
    <name type="scientific">Recurvomyces mirabilis</name>
    <dbReference type="NCBI Taxonomy" id="574656"/>
    <lineage>
        <taxon>Eukaryota</taxon>
        <taxon>Fungi</taxon>
        <taxon>Dikarya</taxon>
        <taxon>Ascomycota</taxon>
        <taxon>Pezizomycotina</taxon>
        <taxon>Dothideomycetes</taxon>
        <taxon>Dothideomycetidae</taxon>
        <taxon>Mycosphaerellales</taxon>
        <taxon>Teratosphaeriaceae</taxon>
        <taxon>Recurvomyces</taxon>
    </lineage>
</organism>
<dbReference type="GO" id="GO:0016757">
    <property type="term" value="F:glycosyltransferase activity"/>
    <property type="evidence" value="ECO:0007669"/>
    <property type="project" value="TreeGrafter"/>
</dbReference>
<dbReference type="GO" id="GO:0004553">
    <property type="term" value="F:hydrolase activity, hydrolyzing O-glycosyl compounds"/>
    <property type="evidence" value="ECO:0007669"/>
    <property type="project" value="InterPro"/>
</dbReference>
<dbReference type="Gene3D" id="2.60.120.200">
    <property type="match status" value="1"/>
</dbReference>
<dbReference type="InterPro" id="IPR013320">
    <property type="entry name" value="ConA-like_dom_sf"/>
</dbReference>
<reference evidence="3" key="1">
    <citation type="submission" date="2023-07" db="EMBL/GenBank/DDBJ databases">
        <title>Black Yeasts Isolated from many extreme environments.</title>
        <authorList>
            <person name="Coleine C."/>
            <person name="Stajich J.E."/>
            <person name="Selbmann L."/>
        </authorList>
    </citation>
    <scope>NUCLEOTIDE SEQUENCE</scope>
    <source>
        <strain evidence="3">CCFEE 5485</strain>
    </source>
</reference>
<protein>
    <recommendedName>
        <fullName evidence="2">GH16 domain-containing protein</fullName>
    </recommendedName>
</protein>
<gene>
    <name evidence="3" type="ORF">LTR78_002705</name>
</gene>
<dbReference type="InterPro" id="IPR000757">
    <property type="entry name" value="Beta-glucanase-like"/>
</dbReference>
<name>A0AAE1C3X3_9PEZI</name>
<accession>A0AAE1C3X3</accession>
<feature type="domain" description="GH16" evidence="2">
    <location>
        <begin position="24"/>
        <end position="235"/>
    </location>
</feature>
<dbReference type="GO" id="GO:0005975">
    <property type="term" value="P:carbohydrate metabolic process"/>
    <property type="evidence" value="ECO:0007669"/>
    <property type="project" value="InterPro"/>
</dbReference>
<evidence type="ECO:0000259" key="2">
    <source>
        <dbReference type="PROSITE" id="PS51762"/>
    </source>
</evidence>
<dbReference type="PANTHER" id="PTHR10963">
    <property type="entry name" value="GLYCOSYL HYDROLASE-RELATED"/>
    <property type="match status" value="1"/>
</dbReference>
<keyword evidence="4" id="KW-1185">Reference proteome</keyword>
<keyword evidence="1" id="KW-0732">Signal</keyword>
<evidence type="ECO:0000313" key="4">
    <source>
        <dbReference type="Proteomes" id="UP001274830"/>
    </source>
</evidence>
<dbReference type="EMBL" id="JAUTXT010000007">
    <property type="protein sequence ID" value="KAK3677167.1"/>
    <property type="molecule type" value="Genomic_DNA"/>
</dbReference>
<dbReference type="PANTHER" id="PTHR10963:SF68">
    <property type="entry name" value="GLYCOSIDASE CRH1-RELATED"/>
    <property type="match status" value="1"/>
</dbReference>
<sequence length="235" mass="25246">MSRFIHLSSLSCIALMSTYAFGQTSYAGGCNPLNSTCPIDPALGTTLNQTFTAASTQLNPNLWNVTAGGEAIQFGANGAELVISNPGESITAESTFYIQFGQVEVMMQAAAGQGIISTFDLLSDDLDEIDLEIMGGNTSFVESNWYGWGNTSQFNAVYHPLNGPQESLHNYTIVWTKDQLQWIIDGNVARTVPYAEPGQYPQTPSKLKFGIWAGGDSPQPGTVAWAGGKVDWTKG</sequence>
<feature type="signal peptide" evidence="1">
    <location>
        <begin position="1"/>
        <end position="22"/>
    </location>
</feature>
<dbReference type="InterPro" id="IPR050546">
    <property type="entry name" value="Glycosyl_Hydrlase_16"/>
</dbReference>
<dbReference type="AlphaFoldDB" id="A0AAE1C3X3"/>
<dbReference type="PROSITE" id="PS51762">
    <property type="entry name" value="GH16_2"/>
    <property type="match status" value="1"/>
</dbReference>
<dbReference type="GO" id="GO:0031505">
    <property type="term" value="P:fungal-type cell wall organization"/>
    <property type="evidence" value="ECO:0007669"/>
    <property type="project" value="TreeGrafter"/>
</dbReference>
<dbReference type="GO" id="GO:0009277">
    <property type="term" value="C:fungal-type cell wall"/>
    <property type="evidence" value="ECO:0007669"/>
    <property type="project" value="TreeGrafter"/>
</dbReference>
<dbReference type="Proteomes" id="UP001274830">
    <property type="component" value="Unassembled WGS sequence"/>
</dbReference>